<proteinExistence type="predicted"/>
<reference evidence="1 2" key="1">
    <citation type="journal article" date="2019" name="Sci. Rep.">
        <title>A high-quality genome of Eragrostis curvula grass provides insights into Poaceae evolution and supports new strategies to enhance forage quality.</title>
        <authorList>
            <person name="Carballo J."/>
            <person name="Santos B.A.C.M."/>
            <person name="Zappacosta D."/>
            <person name="Garbus I."/>
            <person name="Selva J.P."/>
            <person name="Gallo C.A."/>
            <person name="Diaz A."/>
            <person name="Albertini E."/>
            <person name="Caccamo M."/>
            <person name="Echenique V."/>
        </authorList>
    </citation>
    <scope>NUCLEOTIDE SEQUENCE [LARGE SCALE GENOMIC DNA]</scope>
    <source>
        <strain evidence="2">cv. Victoria</strain>
        <tissue evidence="1">Leaf</tissue>
    </source>
</reference>
<dbReference type="AlphaFoldDB" id="A0A5J9UBX3"/>
<evidence type="ECO:0000313" key="1">
    <source>
        <dbReference type="EMBL" id="TVU20974.1"/>
    </source>
</evidence>
<keyword evidence="2" id="KW-1185">Reference proteome</keyword>
<evidence type="ECO:0000313" key="2">
    <source>
        <dbReference type="Proteomes" id="UP000324897"/>
    </source>
</evidence>
<dbReference type="Proteomes" id="UP000324897">
    <property type="component" value="Unassembled WGS sequence"/>
</dbReference>
<accession>A0A5J9UBX3</accession>
<protein>
    <submittedName>
        <fullName evidence="1">Uncharacterized protein</fullName>
    </submittedName>
</protein>
<sequence length="119" mass="13403">MAIKLISKCSFHLEKSRSAITATTNDCTVLNTHCVTVTTILFGYSLSTAVCTANPQEQTAVQLWYSVHAVEGPKFDFMTCKTIQRDHTKIERIIRNVHIIHNPLPTIAFELAGWEEKAR</sequence>
<comment type="caution">
    <text evidence="1">The sequence shown here is derived from an EMBL/GenBank/DDBJ whole genome shotgun (WGS) entry which is preliminary data.</text>
</comment>
<dbReference type="EMBL" id="RWGY01000026">
    <property type="protein sequence ID" value="TVU20974.1"/>
    <property type="molecule type" value="Genomic_DNA"/>
</dbReference>
<gene>
    <name evidence="1" type="ORF">EJB05_30581</name>
</gene>
<feature type="non-terminal residue" evidence="1">
    <location>
        <position position="1"/>
    </location>
</feature>
<name>A0A5J9UBX3_9POAL</name>
<dbReference type="Gramene" id="TVU20974">
    <property type="protein sequence ID" value="TVU20974"/>
    <property type="gene ID" value="EJB05_30581"/>
</dbReference>
<organism evidence="1 2">
    <name type="scientific">Eragrostis curvula</name>
    <name type="common">weeping love grass</name>
    <dbReference type="NCBI Taxonomy" id="38414"/>
    <lineage>
        <taxon>Eukaryota</taxon>
        <taxon>Viridiplantae</taxon>
        <taxon>Streptophyta</taxon>
        <taxon>Embryophyta</taxon>
        <taxon>Tracheophyta</taxon>
        <taxon>Spermatophyta</taxon>
        <taxon>Magnoliopsida</taxon>
        <taxon>Liliopsida</taxon>
        <taxon>Poales</taxon>
        <taxon>Poaceae</taxon>
        <taxon>PACMAD clade</taxon>
        <taxon>Chloridoideae</taxon>
        <taxon>Eragrostideae</taxon>
        <taxon>Eragrostidinae</taxon>
        <taxon>Eragrostis</taxon>
    </lineage>
</organism>